<dbReference type="CDD" id="cd06850">
    <property type="entry name" value="biotinyl_domain"/>
    <property type="match status" value="1"/>
</dbReference>
<evidence type="ECO:0000256" key="3">
    <source>
        <dbReference type="SAM" id="SignalP"/>
    </source>
</evidence>
<dbReference type="Pfam" id="PF25975">
    <property type="entry name" value="CzcB_C"/>
    <property type="match status" value="1"/>
</dbReference>
<feature type="domain" description="CzcB-like C-terminal circularly permuted SH3-like" evidence="4">
    <location>
        <begin position="267"/>
        <end position="326"/>
    </location>
</feature>
<dbReference type="GO" id="GO:0030313">
    <property type="term" value="C:cell envelope"/>
    <property type="evidence" value="ECO:0007669"/>
    <property type="project" value="TreeGrafter"/>
</dbReference>
<dbReference type="OrthoDB" id="9768185at2"/>
<evidence type="ECO:0000313" key="5">
    <source>
        <dbReference type="EMBL" id="TWX71997.1"/>
    </source>
</evidence>
<dbReference type="RefSeq" id="WP_146782727.1">
    <property type="nucleotide sequence ID" value="NZ_VOLT01000001.1"/>
</dbReference>
<dbReference type="InterPro" id="IPR011053">
    <property type="entry name" value="Single_hybrid_motif"/>
</dbReference>
<organism evidence="5 6">
    <name type="scientific">Colwellia demingiae</name>
    <dbReference type="NCBI Taxonomy" id="89401"/>
    <lineage>
        <taxon>Bacteria</taxon>
        <taxon>Pseudomonadati</taxon>
        <taxon>Pseudomonadota</taxon>
        <taxon>Gammaproteobacteria</taxon>
        <taxon>Alteromonadales</taxon>
        <taxon>Colwelliaceae</taxon>
        <taxon>Colwellia</taxon>
    </lineage>
</organism>
<protein>
    <submittedName>
        <fullName evidence="5">HlyD family efflux transporter periplasmic adaptor subunit</fullName>
    </submittedName>
</protein>
<dbReference type="AlphaFoldDB" id="A0A5C6QT66"/>
<dbReference type="SUPFAM" id="SSF51230">
    <property type="entry name" value="Single hybrid motif"/>
    <property type="match status" value="1"/>
</dbReference>
<dbReference type="GO" id="GO:0015679">
    <property type="term" value="P:plasma membrane copper ion transport"/>
    <property type="evidence" value="ECO:0007669"/>
    <property type="project" value="TreeGrafter"/>
</dbReference>
<gene>
    <name evidence="5" type="ORF">ESZ36_01840</name>
</gene>
<feature type="region of interest" description="Disordered" evidence="2">
    <location>
        <begin position="47"/>
        <end position="73"/>
    </location>
</feature>
<dbReference type="PANTHER" id="PTHR30097:SF4">
    <property type="entry name" value="SLR6042 PROTEIN"/>
    <property type="match status" value="1"/>
</dbReference>
<evidence type="ECO:0000256" key="2">
    <source>
        <dbReference type="SAM" id="MobiDB-lite"/>
    </source>
</evidence>
<feature type="signal peptide" evidence="3">
    <location>
        <begin position="1"/>
        <end position="46"/>
    </location>
</feature>
<name>A0A5C6QT66_9GAMM</name>
<evidence type="ECO:0000313" key="6">
    <source>
        <dbReference type="Proteomes" id="UP000321822"/>
    </source>
</evidence>
<keyword evidence="1" id="KW-0813">Transport</keyword>
<feature type="chain" id="PRO_5022742291" evidence="3">
    <location>
        <begin position="47"/>
        <end position="338"/>
    </location>
</feature>
<dbReference type="InterPro" id="IPR051909">
    <property type="entry name" value="MFP_Cation_Efflux"/>
</dbReference>
<keyword evidence="6" id="KW-1185">Reference proteome</keyword>
<proteinExistence type="predicted"/>
<dbReference type="PANTHER" id="PTHR30097">
    <property type="entry name" value="CATION EFFLUX SYSTEM PROTEIN CUSB"/>
    <property type="match status" value="1"/>
</dbReference>
<evidence type="ECO:0000256" key="1">
    <source>
        <dbReference type="ARBA" id="ARBA00022448"/>
    </source>
</evidence>
<dbReference type="Proteomes" id="UP000321822">
    <property type="component" value="Unassembled WGS sequence"/>
</dbReference>
<evidence type="ECO:0000259" key="4">
    <source>
        <dbReference type="Pfam" id="PF25975"/>
    </source>
</evidence>
<dbReference type="GO" id="GO:0060003">
    <property type="term" value="P:copper ion export"/>
    <property type="evidence" value="ECO:0007669"/>
    <property type="project" value="TreeGrafter"/>
</dbReference>
<comment type="caution">
    <text evidence="5">The sequence shown here is derived from an EMBL/GenBank/DDBJ whole genome shotgun (WGS) entry which is preliminary data.</text>
</comment>
<reference evidence="5 6" key="1">
    <citation type="submission" date="2019-07" db="EMBL/GenBank/DDBJ databases">
        <title>Genomes of sea-ice associated Colwellia species.</title>
        <authorList>
            <person name="Bowman J.P."/>
        </authorList>
    </citation>
    <scope>NUCLEOTIDE SEQUENCE [LARGE SCALE GENOMIC DNA]</scope>
    <source>
        <strain evidence="5 6">ACAM 459</strain>
    </source>
</reference>
<dbReference type="InterPro" id="IPR058649">
    <property type="entry name" value="CzcB_C"/>
</dbReference>
<sequence length="338" mass="36798">MTTFQRETSHKVTGYKKAIKNSVNPSVIFLLATALGSIAISPHAIAADDHGHKSEHKDEHKSEQKDEHAEEEGHIEITKANAQKAGIINSTANAGQIKKMITVYGRTVIDSSAISQVRARFPGMITHLTVNVGDIVTAGENIVQVESSDSLTRYNITAPISGVITKRYANPGELANQQPLLTVENYKQLWVEYKIFPSQRQVISKGQQVTISSTVATTKSNIMYLMANNKQPFITARVALDNSTGLWAPGQMLTGSIVTHQVDVSLVVDNRAFQKIEGKNIIFVTNEGGYETRELQLGQTDGQFSQVISGLKAGEQYALINSYLLKADLGKAGASHAH</sequence>
<dbReference type="EMBL" id="VOLT01000001">
    <property type="protein sequence ID" value="TWX71997.1"/>
    <property type="molecule type" value="Genomic_DNA"/>
</dbReference>
<keyword evidence="3" id="KW-0732">Signal</keyword>
<dbReference type="Gene3D" id="2.40.50.100">
    <property type="match status" value="1"/>
</dbReference>
<dbReference type="Gene3D" id="2.40.420.20">
    <property type="match status" value="1"/>
</dbReference>
<accession>A0A5C6QT66</accession>